<dbReference type="eggNOG" id="ENOG502THX9">
    <property type="taxonomic scope" value="Eukaryota"/>
</dbReference>
<dbReference type="FunCoup" id="O45911">
    <property type="interactions" value="1203"/>
</dbReference>
<evidence type="ECO:0000313" key="3">
    <source>
        <dbReference type="WormBase" id="Y17D7B.3"/>
    </source>
</evidence>
<dbReference type="EMBL" id="BX284605">
    <property type="protein sequence ID" value="CAA16300.1"/>
    <property type="molecule type" value="Genomic_DNA"/>
</dbReference>
<keyword evidence="2" id="KW-1185">Reference proteome</keyword>
<organism evidence="1 2">
    <name type="scientific">Caenorhabditis elegans</name>
    <dbReference type="NCBI Taxonomy" id="6239"/>
    <lineage>
        <taxon>Eukaryota</taxon>
        <taxon>Metazoa</taxon>
        <taxon>Ecdysozoa</taxon>
        <taxon>Nematoda</taxon>
        <taxon>Chromadorea</taxon>
        <taxon>Rhabditida</taxon>
        <taxon>Rhabditina</taxon>
        <taxon>Rhabditomorpha</taxon>
        <taxon>Rhabditoidea</taxon>
        <taxon>Rhabditidae</taxon>
        <taxon>Peloderinae</taxon>
        <taxon>Caenorhabditis</taxon>
    </lineage>
</organism>
<dbReference type="CTD" id="189447"/>
<gene>
    <name evidence="1" type="ORF">CELE_Y17D7B.3</name>
    <name evidence="1 3" type="ORF">Y17D7B.3</name>
</gene>
<dbReference type="UCSC" id="Y17D7B.3">
    <property type="organism name" value="c. elegans"/>
</dbReference>
<dbReference type="PaxDb" id="6239-Y17D7B.3"/>
<dbReference type="KEGG" id="cel:CELE_Y17D7B.3"/>
<dbReference type="Bgee" id="WBGene00012451">
    <property type="expression patterns" value="Expressed in pharyngeal muscle cell (C elegans) and 2 other cell types or tissues"/>
</dbReference>
<dbReference type="InParanoid" id="O45911"/>
<dbReference type="GeneID" id="189447"/>
<dbReference type="Proteomes" id="UP000001940">
    <property type="component" value="Chromosome V"/>
</dbReference>
<evidence type="ECO:0000313" key="1">
    <source>
        <dbReference type="EMBL" id="CAA16300.1"/>
    </source>
</evidence>
<dbReference type="PIR" id="T26484">
    <property type="entry name" value="T26484"/>
</dbReference>
<dbReference type="AGR" id="WB:WBGene00012451"/>
<name>O45911_CAEEL</name>
<evidence type="ECO:0000313" key="2">
    <source>
        <dbReference type="Proteomes" id="UP000001940"/>
    </source>
</evidence>
<dbReference type="RefSeq" id="NP_507670.1">
    <property type="nucleotide sequence ID" value="NM_075269.1"/>
</dbReference>
<dbReference type="HOGENOM" id="CLU_076183_0_0_1"/>
<dbReference type="WormBase" id="Y17D7B.3">
    <property type="protein sequence ID" value="CE16592"/>
    <property type="gene ID" value="WBGene00012451"/>
</dbReference>
<sequence length="259" mass="31223">MPENCQNYRRNSFLNWKMRKYSRISYIFKLVHAAPETSQLLKPLLDTDLLPFLLYSLNKQKRWEISNFLDQNFLGFLKNLNFNVDIKFFERISIFPWLGNYGFNPPHYLSAVNSSKIKKSFEISAEQPYSEQVFSGVGRFYGPRNSKNVWSEPGAMEIISYNIVQEPKNYRKRFAHDYRKWKWDRHDSTYIPKGKFDPKTLKLDYNEFFEDFDEEIEVFPTNYAEIDVQMVPSQYYNFSNHYVKNRKKNRRKLKITNVN</sequence>
<reference evidence="1 2" key="1">
    <citation type="journal article" date="1998" name="Science">
        <title>Genome sequence of the nematode C. elegans: a platform for investigating biology.</title>
        <authorList>
            <consortium name="The C. elegans sequencing consortium"/>
            <person name="Sulson J.E."/>
            <person name="Waterston R."/>
        </authorList>
    </citation>
    <scope>NUCLEOTIDE SEQUENCE [LARGE SCALE GENOMIC DNA]</scope>
    <source>
        <strain evidence="1 2">Bristol N2</strain>
    </source>
</reference>
<proteinExistence type="predicted"/>
<accession>O45911</accession>
<dbReference type="AlphaFoldDB" id="O45911"/>
<dbReference type="OrthoDB" id="5830052at2759"/>
<dbReference type="OMA" id="RISIFPW"/>
<protein>
    <submittedName>
        <fullName evidence="1">F-box domain-containing protein</fullName>
    </submittedName>
</protein>